<name>A0A0D6EG32_SPOSA</name>
<dbReference type="PANTHER" id="PTHR38699:SF1">
    <property type="entry name" value="MITOPHAGY RECEPTOR ATG43"/>
    <property type="match status" value="1"/>
</dbReference>
<evidence type="ECO:0000256" key="1">
    <source>
        <dbReference type="SAM" id="MobiDB-lite"/>
    </source>
</evidence>
<evidence type="ECO:0000313" key="2">
    <source>
        <dbReference type="EMBL" id="CEQ38929.1"/>
    </source>
</evidence>
<dbReference type="AlphaFoldDB" id="A0A0D6EG32"/>
<dbReference type="EMBL" id="CENE01000001">
    <property type="protein sequence ID" value="CEQ38929.1"/>
    <property type="molecule type" value="Genomic_DNA"/>
</dbReference>
<evidence type="ECO:0000313" key="3">
    <source>
        <dbReference type="Proteomes" id="UP000243876"/>
    </source>
</evidence>
<feature type="non-terminal residue" evidence="2">
    <location>
        <position position="1"/>
    </location>
</feature>
<feature type="compositionally biased region" description="Basic and acidic residues" evidence="1">
    <location>
        <begin position="81"/>
        <end position="96"/>
    </location>
</feature>
<keyword evidence="3" id="KW-1185">Reference proteome</keyword>
<dbReference type="PANTHER" id="PTHR38699">
    <property type="entry name" value="CHROMOSOME 1, WHOLE GENOME SHOTGUN SEQUENCE"/>
    <property type="match status" value="1"/>
</dbReference>
<dbReference type="GO" id="GO:0140580">
    <property type="term" value="F:mitochondrion autophagosome adaptor activity"/>
    <property type="evidence" value="ECO:0007669"/>
    <property type="project" value="InterPro"/>
</dbReference>
<dbReference type="OrthoDB" id="2430343at2759"/>
<feature type="non-terminal residue" evidence="2">
    <location>
        <position position="252"/>
    </location>
</feature>
<protein>
    <submittedName>
        <fullName evidence="2">SPOSA6832_00401-mRNA-1:cds</fullName>
    </submittedName>
</protein>
<sequence>SLDPSHIPGLERTSDLTTGQAVHDSVSPLHALSAQLAQRHTGARPPSGENAESVAPFVFGRERDADHPDTGGPSWKGAWKRRQEAKNADRPQRNGDGDGDDGDEHSIQMPVAVPDLRFEQGVLASIRPFLHVAAPDKDSGSAPLKEEKHQAKLEAAGDAALASVNLTAEGNAQGRTASDVLMGPLSIEWSKVVYVIVRDQVVFPLLQGVLWGMAGIWLNGLWSWNRARLAAKSGGPRRSAGPSLLARFGLSS</sequence>
<organism evidence="2 3">
    <name type="scientific">Sporidiobolus salmonicolor</name>
    <name type="common">Yeast-like fungus</name>
    <name type="synonym">Sporobolomyces salmonicolor</name>
    <dbReference type="NCBI Taxonomy" id="5005"/>
    <lineage>
        <taxon>Eukaryota</taxon>
        <taxon>Fungi</taxon>
        <taxon>Dikarya</taxon>
        <taxon>Basidiomycota</taxon>
        <taxon>Pucciniomycotina</taxon>
        <taxon>Microbotryomycetes</taxon>
        <taxon>Sporidiobolales</taxon>
        <taxon>Sporidiobolaceae</taxon>
        <taxon>Sporobolomyces</taxon>
    </lineage>
</organism>
<gene>
    <name evidence="2" type="primary">SPOSA6832_00401</name>
</gene>
<dbReference type="InterPro" id="IPR013898">
    <property type="entry name" value="Atg43"/>
</dbReference>
<feature type="region of interest" description="Disordered" evidence="1">
    <location>
        <begin position="1"/>
        <end position="107"/>
    </location>
</feature>
<proteinExistence type="predicted"/>
<dbReference type="Proteomes" id="UP000243876">
    <property type="component" value="Unassembled WGS sequence"/>
</dbReference>
<dbReference type="GO" id="GO:0000423">
    <property type="term" value="P:mitophagy"/>
    <property type="evidence" value="ECO:0007669"/>
    <property type="project" value="InterPro"/>
</dbReference>
<reference evidence="3" key="1">
    <citation type="submission" date="2015-02" db="EMBL/GenBank/DDBJ databases">
        <authorList>
            <person name="Gon?alves P."/>
        </authorList>
    </citation>
    <scope>NUCLEOTIDE SEQUENCE [LARGE SCALE GENOMIC DNA]</scope>
</reference>
<accession>A0A0D6EG32</accession>
<feature type="compositionally biased region" description="Basic and acidic residues" evidence="1">
    <location>
        <begin position="60"/>
        <end position="69"/>
    </location>
</feature>